<keyword evidence="2" id="KW-0812">Transmembrane</keyword>
<evidence type="ECO:0000313" key="3">
    <source>
        <dbReference type="EMBL" id="MBT1175854.1"/>
    </source>
</evidence>
<dbReference type="EMBL" id="JAFEJU010000010">
    <property type="protein sequence ID" value="MBT1175854.1"/>
    <property type="molecule type" value="Genomic_DNA"/>
</dbReference>
<evidence type="ECO:0000256" key="2">
    <source>
        <dbReference type="SAM" id="Phobius"/>
    </source>
</evidence>
<keyword evidence="2" id="KW-0472">Membrane</keyword>
<accession>A0ABS5UXK4</accession>
<feature type="transmembrane region" description="Helical" evidence="2">
    <location>
        <begin position="12"/>
        <end position="34"/>
    </location>
</feature>
<organism evidence="3 4">
    <name type="scientific">Bifidobacterium colobi</name>
    <dbReference type="NCBI Taxonomy" id="2809026"/>
    <lineage>
        <taxon>Bacteria</taxon>
        <taxon>Bacillati</taxon>
        <taxon>Actinomycetota</taxon>
        <taxon>Actinomycetes</taxon>
        <taxon>Bifidobacteriales</taxon>
        <taxon>Bifidobacteriaceae</taxon>
        <taxon>Bifidobacterium</taxon>
    </lineage>
</organism>
<evidence type="ECO:0000256" key="1">
    <source>
        <dbReference type="SAM" id="MobiDB-lite"/>
    </source>
</evidence>
<feature type="compositionally biased region" description="Low complexity" evidence="1">
    <location>
        <begin position="212"/>
        <end position="257"/>
    </location>
</feature>
<evidence type="ECO:0000313" key="4">
    <source>
        <dbReference type="Proteomes" id="UP000711736"/>
    </source>
</evidence>
<gene>
    <name evidence="3" type="ORF">JS530_10160</name>
</gene>
<feature type="transmembrane region" description="Helical" evidence="2">
    <location>
        <begin position="137"/>
        <end position="159"/>
    </location>
</feature>
<protein>
    <recommendedName>
        <fullName evidence="5">Integral membrane protein</fullName>
    </recommendedName>
</protein>
<comment type="caution">
    <text evidence="3">The sequence shown here is derived from an EMBL/GenBank/DDBJ whole genome shotgun (WGS) entry which is preliminary data.</text>
</comment>
<feature type="region of interest" description="Disordered" evidence="1">
    <location>
        <begin position="212"/>
        <end position="275"/>
    </location>
</feature>
<name>A0ABS5UXK4_9BIFI</name>
<reference evidence="3 4" key="1">
    <citation type="journal article" date="2021" name="Environ. Microbiol.">
        <title>Genetic insights into the dark matter of the mammalian gut microbiota through targeted genome reconstruction.</title>
        <authorList>
            <person name="Lugli G.A."/>
            <person name="Alessandri G."/>
            <person name="Milani C."/>
            <person name="Viappiani A."/>
            <person name="Fontana F."/>
            <person name="Tarracchini C."/>
            <person name="Mancabelli L."/>
            <person name="Argentini C."/>
            <person name="Ruiz L."/>
            <person name="Margolles A."/>
            <person name="van Sinderen D."/>
            <person name="Turroni F."/>
            <person name="Ventura M."/>
        </authorList>
    </citation>
    <scope>NUCLEOTIDE SEQUENCE [LARGE SCALE GENOMIC DNA]</scope>
    <source>
        <strain evidence="3 4">LC6</strain>
    </source>
</reference>
<feature type="transmembrane region" description="Helical" evidence="2">
    <location>
        <begin position="55"/>
        <end position="75"/>
    </location>
</feature>
<sequence>MMELLFSYVYDFREFICVSALAVIAAACVLPWLAGRFDYRSGRGTVMFLLHRITVREAINLAADVLMMLFVITNVVFGKEIAINSVAALLVFGIMIVATNFQLRTLIIEILDCALLSALLIAGDIMGQYLALVRLDVSVLVLYVALNVFTITYAIFMCVQHVLDLKARRQDTLANKLERQADIAHEAQMEAEAQAAGDAFLNRYADGQDTAVQSADSAAAAPDDAPDAAPQSPAATTAALALSTAPSTAQQSSNPALAPNPAPNPAQTLTKEAAQ</sequence>
<dbReference type="Proteomes" id="UP000711736">
    <property type="component" value="Unassembled WGS sequence"/>
</dbReference>
<feature type="transmembrane region" description="Helical" evidence="2">
    <location>
        <begin position="81"/>
        <end position="101"/>
    </location>
</feature>
<feature type="transmembrane region" description="Helical" evidence="2">
    <location>
        <begin position="113"/>
        <end position="131"/>
    </location>
</feature>
<evidence type="ECO:0008006" key="5">
    <source>
        <dbReference type="Google" id="ProtNLM"/>
    </source>
</evidence>
<proteinExistence type="predicted"/>
<keyword evidence="4" id="KW-1185">Reference proteome</keyword>
<dbReference type="RefSeq" id="WP_214377044.1">
    <property type="nucleotide sequence ID" value="NZ_JAFEJU010000010.1"/>
</dbReference>
<keyword evidence="2" id="KW-1133">Transmembrane helix</keyword>